<reference evidence="1" key="1">
    <citation type="submission" date="2020-10" db="EMBL/GenBank/DDBJ databases">
        <authorList>
            <person name="Gilroy R."/>
        </authorList>
    </citation>
    <scope>NUCLEOTIDE SEQUENCE</scope>
    <source>
        <strain evidence="1">13766</strain>
    </source>
</reference>
<dbReference type="Proteomes" id="UP000824140">
    <property type="component" value="Unassembled WGS sequence"/>
</dbReference>
<sequence>MPQYPQFPRTQVGGLSLPRMLIGSNWLLGFSHKTHPMNHMILERNGNAKAMCEIICAFAKYGIDALMAPITSSQPLMDALNDAEQKLGKRIIRIDTPTINVDDNAAARAEAGQKIRDCAKAGADFCLIHHTSAEALVNKNLGQIPRLPDYLSMIRDAGMLPGLSAHMPELIIYSDENEYDVETYIQLYNCAGFLMQLEVEGVNRIIWGAKRPVMTIKSMAAGRVTPFVGLSFSYATLRPCDMVTVGCLTPEEVDEDVEIALAVLERRQAQMEDRGSPAKSVLVGGNK</sequence>
<dbReference type="EMBL" id="DVJN01000205">
    <property type="protein sequence ID" value="HIS93476.1"/>
    <property type="molecule type" value="Genomic_DNA"/>
</dbReference>
<accession>A0A9D1K6L0</accession>
<evidence type="ECO:0000313" key="1">
    <source>
        <dbReference type="EMBL" id="HIS93476.1"/>
    </source>
</evidence>
<gene>
    <name evidence="1" type="ORF">IAA84_10705</name>
</gene>
<reference evidence="1" key="2">
    <citation type="journal article" date="2021" name="PeerJ">
        <title>Extensive microbial diversity within the chicken gut microbiome revealed by metagenomics and culture.</title>
        <authorList>
            <person name="Gilroy R."/>
            <person name="Ravi A."/>
            <person name="Getino M."/>
            <person name="Pursley I."/>
            <person name="Horton D.L."/>
            <person name="Alikhan N.F."/>
            <person name="Baker D."/>
            <person name="Gharbi K."/>
            <person name="Hall N."/>
            <person name="Watson M."/>
            <person name="Adriaenssens E.M."/>
            <person name="Foster-Nyarko E."/>
            <person name="Jarju S."/>
            <person name="Secka A."/>
            <person name="Antonio M."/>
            <person name="Oren A."/>
            <person name="Chaudhuri R.R."/>
            <person name="La Ragione R."/>
            <person name="Hildebrand F."/>
            <person name="Pallen M.J."/>
        </authorList>
    </citation>
    <scope>NUCLEOTIDE SEQUENCE</scope>
    <source>
        <strain evidence="1">13766</strain>
    </source>
</reference>
<evidence type="ECO:0000313" key="2">
    <source>
        <dbReference type="Proteomes" id="UP000824140"/>
    </source>
</evidence>
<name>A0A9D1K6L0_9FIRM</name>
<proteinExistence type="predicted"/>
<protein>
    <submittedName>
        <fullName evidence="1">Uncharacterized protein</fullName>
    </submittedName>
</protein>
<organism evidence="1 2">
    <name type="scientific">Candidatus Alectryocaccomicrobium excrementavium</name>
    <dbReference type="NCBI Taxonomy" id="2840668"/>
    <lineage>
        <taxon>Bacteria</taxon>
        <taxon>Bacillati</taxon>
        <taxon>Bacillota</taxon>
        <taxon>Clostridia</taxon>
        <taxon>Candidatus Alectryocaccomicrobium</taxon>
    </lineage>
</organism>
<comment type="caution">
    <text evidence="1">The sequence shown here is derived from an EMBL/GenBank/DDBJ whole genome shotgun (WGS) entry which is preliminary data.</text>
</comment>
<dbReference type="AlphaFoldDB" id="A0A9D1K6L0"/>